<protein>
    <recommendedName>
        <fullName evidence="3">HNH nuclease domain-containing protein</fullName>
    </recommendedName>
</protein>
<dbReference type="GeneID" id="37270155"/>
<evidence type="ECO:0000313" key="5">
    <source>
        <dbReference type="Proteomes" id="UP000245946"/>
    </source>
</evidence>
<feature type="compositionally biased region" description="Basic and acidic residues" evidence="1">
    <location>
        <begin position="517"/>
        <end position="544"/>
    </location>
</feature>
<feature type="compositionally biased region" description="Polar residues" evidence="1">
    <location>
        <begin position="412"/>
        <end position="436"/>
    </location>
</feature>
<organism evidence="4 5">
    <name type="scientific">Tilletiopsis washingtonensis</name>
    <dbReference type="NCBI Taxonomy" id="58919"/>
    <lineage>
        <taxon>Eukaryota</taxon>
        <taxon>Fungi</taxon>
        <taxon>Dikarya</taxon>
        <taxon>Basidiomycota</taxon>
        <taxon>Ustilaginomycotina</taxon>
        <taxon>Exobasidiomycetes</taxon>
        <taxon>Entylomatales</taxon>
        <taxon>Entylomatales incertae sedis</taxon>
        <taxon>Tilletiopsis</taxon>
    </lineage>
</organism>
<evidence type="ECO:0000256" key="2">
    <source>
        <dbReference type="SAM" id="SignalP"/>
    </source>
</evidence>
<evidence type="ECO:0000256" key="1">
    <source>
        <dbReference type="SAM" id="MobiDB-lite"/>
    </source>
</evidence>
<gene>
    <name evidence="4" type="ORF">FA09DRAFT_330466</name>
</gene>
<proteinExistence type="predicted"/>
<name>A0A316Z8D1_9BASI</name>
<feature type="chain" id="PRO_5016295851" description="HNH nuclease domain-containing protein" evidence="2">
    <location>
        <begin position="30"/>
        <end position="569"/>
    </location>
</feature>
<dbReference type="RefSeq" id="XP_025597573.1">
    <property type="nucleotide sequence ID" value="XM_025742611.1"/>
</dbReference>
<feature type="domain" description="HNH nuclease" evidence="3">
    <location>
        <begin position="182"/>
        <end position="278"/>
    </location>
</feature>
<feature type="signal peptide" evidence="2">
    <location>
        <begin position="1"/>
        <end position="29"/>
    </location>
</feature>
<feature type="region of interest" description="Disordered" evidence="1">
    <location>
        <begin position="375"/>
        <end position="545"/>
    </location>
</feature>
<evidence type="ECO:0000313" key="4">
    <source>
        <dbReference type="EMBL" id="PWN97294.1"/>
    </source>
</evidence>
<dbReference type="AlphaFoldDB" id="A0A316Z8D1"/>
<sequence length="569" mass="60367">MATAAASWTVADVALVPVAMLLGLIPAEAMDNDVQLRLGSVPPFALRSRASALDLSCWTMRIGSSLEQRDIAVDLPRMSLSAMARHVRTLVQPVAPAAQPLATCRSTFTVCLTEDQLRNFERAATRAEGWYVCSHLYDALAPPSTERGKDPRETFREALKVAYDSGSAAVTPSDRHWHNKACIASSAKIDACDAAHLVPRSVGKEAYEAAETAIQRTESTVPCADTDLDTLALLDVRLGSLLPPAAETAKSIPLDSSRNGVFLNLLLHRAYDDFAFLFTPSLNFVHVTRPTHGALCQSVVADSVGEHERPLEQPGWHTSVLRDVTGTGEPNALKSKVAALHLSSFVSMCALFLVAEIKMKGGRQAAPIQVSAAQPCGSTQQAGGSAQTAGAQETATHETGEASEPSPKRPRTNVTDSDVQVRSAGRISTASRSSDLGSDPVSESSNPTSTSSGSGPSGSGSGSKLGMAAVSTKSSPHSDLGHFPNTSSARAKIEQPPVLRSRASGDTECSDDEEEEERRAAEESEEEERRAAEEAEEVERRSSGETELACFLAVALFAAHRLEAAEARA</sequence>
<keyword evidence="2" id="KW-0732">Signal</keyword>
<feature type="compositionally biased region" description="Low complexity" evidence="1">
    <location>
        <begin position="442"/>
        <end position="454"/>
    </location>
</feature>
<dbReference type="EMBL" id="KZ819295">
    <property type="protein sequence ID" value="PWN97294.1"/>
    <property type="molecule type" value="Genomic_DNA"/>
</dbReference>
<evidence type="ECO:0000259" key="3">
    <source>
        <dbReference type="Pfam" id="PF13391"/>
    </source>
</evidence>
<dbReference type="InterPro" id="IPR003615">
    <property type="entry name" value="HNH_nuc"/>
</dbReference>
<keyword evidence="5" id="KW-1185">Reference proteome</keyword>
<accession>A0A316Z8D1</accession>
<feature type="compositionally biased region" description="Low complexity" evidence="1">
    <location>
        <begin position="377"/>
        <end position="394"/>
    </location>
</feature>
<reference evidence="4 5" key="1">
    <citation type="journal article" date="2018" name="Mol. Biol. Evol.">
        <title>Broad Genomic Sampling Reveals a Smut Pathogenic Ancestry of the Fungal Clade Ustilaginomycotina.</title>
        <authorList>
            <person name="Kijpornyongpan T."/>
            <person name="Mondo S.J."/>
            <person name="Barry K."/>
            <person name="Sandor L."/>
            <person name="Lee J."/>
            <person name="Lipzen A."/>
            <person name="Pangilinan J."/>
            <person name="LaButti K."/>
            <person name="Hainaut M."/>
            <person name="Henrissat B."/>
            <person name="Grigoriev I.V."/>
            <person name="Spatafora J.W."/>
            <person name="Aime M.C."/>
        </authorList>
    </citation>
    <scope>NUCLEOTIDE SEQUENCE [LARGE SCALE GENOMIC DNA]</scope>
    <source>
        <strain evidence="4 5">MCA 4186</strain>
    </source>
</reference>
<dbReference type="Proteomes" id="UP000245946">
    <property type="component" value="Unassembled WGS sequence"/>
</dbReference>
<dbReference type="Pfam" id="PF13391">
    <property type="entry name" value="HNH_2"/>
    <property type="match status" value="1"/>
</dbReference>